<reference evidence="2" key="2">
    <citation type="submission" date="2025-09" db="UniProtKB">
        <authorList>
            <consortium name="Ensembl"/>
        </authorList>
    </citation>
    <scope>IDENTIFICATION</scope>
</reference>
<dbReference type="GeneTree" id="ENSGT01060000249379"/>
<evidence type="ECO:0000313" key="3">
    <source>
        <dbReference type="Proteomes" id="UP000472275"/>
    </source>
</evidence>
<protein>
    <submittedName>
        <fullName evidence="2">Uncharacterized protein</fullName>
    </submittedName>
</protein>
<proteinExistence type="predicted"/>
<keyword evidence="1" id="KW-0472">Membrane</keyword>
<feature type="transmembrane region" description="Helical" evidence="1">
    <location>
        <begin position="49"/>
        <end position="66"/>
    </location>
</feature>
<dbReference type="InParanoid" id="A0A663FC51"/>
<feature type="transmembrane region" description="Helical" evidence="1">
    <location>
        <begin position="12"/>
        <end position="37"/>
    </location>
</feature>
<reference evidence="2" key="1">
    <citation type="submission" date="2025-08" db="UniProtKB">
        <authorList>
            <consortium name="Ensembl"/>
        </authorList>
    </citation>
    <scope>IDENTIFICATION</scope>
</reference>
<keyword evidence="3" id="KW-1185">Reference proteome</keyword>
<dbReference type="Proteomes" id="UP000472275">
    <property type="component" value="Chromosome 23"/>
</dbReference>
<evidence type="ECO:0000256" key="1">
    <source>
        <dbReference type="SAM" id="Phobius"/>
    </source>
</evidence>
<dbReference type="Ensembl" id="ENSACCT00020023387.1">
    <property type="protein sequence ID" value="ENSACCP00020022400.1"/>
    <property type="gene ID" value="ENSACCG00020015388.1"/>
</dbReference>
<name>A0A663FC51_AQUCH</name>
<evidence type="ECO:0000313" key="2">
    <source>
        <dbReference type="Ensembl" id="ENSACCP00020022400.1"/>
    </source>
</evidence>
<organism evidence="2 3">
    <name type="scientific">Aquila chrysaetos chrysaetos</name>
    <dbReference type="NCBI Taxonomy" id="223781"/>
    <lineage>
        <taxon>Eukaryota</taxon>
        <taxon>Metazoa</taxon>
        <taxon>Chordata</taxon>
        <taxon>Craniata</taxon>
        <taxon>Vertebrata</taxon>
        <taxon>Euteleostomi</taxon>
        <taxon>Archelosauria</taxon>
        <taxon>Archosauria</taxon>
        <taxon>Dinosauria</taxon>
        <taxon>Saurischia</taxon>
        <taxon>Theropoda</taxon>
        <taxon>Coelurosauria</taxon>
        <taxon>Aves</taxon>
        <taxon>Neognathae</taxon>
        <taxon>Neoaves</taxon>
        <taxon>Telluraves</taxon>
        <taxon>Accipitrimorphae</taxon>
        <taxon>Accipitriformes</taxon>
        <taxon>Accipitridae</taxon>
        <taxon>Accipitrinae</taxon>
        <taxon>Aquila</taxon>
    </lineage>
</organism>
<keyword evidence="1" id="KW-0812">Transmembrane</keyword>
<dbReference type="AlphaFoldDB" id="A0A663FC51"/>
<keyword evidence="1" id="KW-1133">Transmembrane helix</keyword>
<accession>A0A663FC51</accession>
<sequence>MIESHAGKVKPLNGALIIIASYHFSIGDLVAQAVCWLVRVNRKVWGRSFPLCFSLGSIFSILIIPLPPRSLIVGLFSLCDFSNSSTWLSTCLVLFSTSSTI</sequence>